<gene>
    <name evidence="2" type="ORF">PIB30_084241</name>
</gene>
<organism evidence="2 3">
    <name type="scientific">Stylosanthes scabra</name>
    <dbReference type="NCBI Taxonomy" id="79078"/>
    <lineage>
        <taxon>Eukaryota</taxon>
        <taxon>Viridiplantae</taxon>
        <taxon>Streptophyta</taxon>
        <taxon>Embryophyta</taxon>
        <taxon>Tracheophyta</taxon>
        <taxon>Spermatophyta</taxon>
        <taxon>Magnoliopsida</taxon>
        <taxon>eudicotyledons</taxon>
        <taxon>Gunneridae</taxon>
        <taxon>Pentapetalae</taxon>
        <taxon>rosids</taxon>
        <taxon>fabids</taxon>
        <taxon>Fabales</taxon>
        <taxon>Fabaceae</taxon>
        <taxon>Papilionoideae</taxon>
        <taxon>50 kb inversion clade</taxon>
        <taxon>dalbergioids sensu lato</taxon>
        <taxon>Dalbergieae</taxon>
        <taxon>Pterocarpus clade</taxon>
        <taxon>Stylosanthes</taxon>
    </lineage>
</organism>
<accession>A0ABU6WQS7</accession>
<dbReference type="Proteomes" id="UP001341840">
    <property type="component" value="Unassembled WGS sequence"/>
</dbReference>
<comment type="caution">
    <text evidence="2">The sequence shown here is derived from an EMBL/GenBank/DDBJ whole genome shotgun (WGS) entry which is preliminary data.</text>
</comment>
<proteinExistence type="predicted"/>
<feature type="transmembrane region" description="Helical" evidence="1">
    <location>
        <begin position="86"/>
        <end position="112"/>
    </location>
</feature>
<keyword evidence="3" id="KW-1185">Reference proteome</keyword>
<dbReference type="EMBL" id="JASCZI010182603">
    <property type="protein sequence ID" value="MED6188254.1"/>
    <property type="molecule type" value="Genomic_DNA"/>
</dbReference>
<evidence type="ECO:0000256" key="1">
    <source>
        <dbReference type="SAM" id="Phobius"/>
    </source>
</evidence>
<protein>
    <submittedName>
        <fullName evidence="2">Uncharacterized protein</fullName>
    </submittedName>
</protein>
<evidence type="ECO:0000313" key="3">
    <source>
        <dbReference type="Proteomes" id="UP001341840"/>
    </source>
</evidence>
<keyword evidence="1" id="KW-1133">Transmembrane helix</keyword>
<keyword evidence="1" id="KW-0812">Transmembrane</keyword>
<name>A0ABU6WQS7_9FABA</name>
<reference evidence="2 3" key="1">
    <citation type="journal article" date="2023" name="Plants (Basel)">
        <title>Bridging the Gap: Combining Genomics and Transcriptomics Approaches to Understand Stylosanthes scabra, an Orphan Legume from the Brazilian Caatinga.</title>
        <authorList>
            <person name="Ferreira-Neto J.R.C."/>
            <person name="da Silva M.D."/>
            <person name="Binneck E."/>
            <person name="de Melo N.F."/>
            <person name="da Silva R.H."/>
            <person name="de Melo A.L.T.M."/>
            <person name="Pandolfi V."/>
            <person name="Bustamante F.O."/>
            <person name="Brasileiro-Vidal A.C."/>
            <person name="Benko-Iseppon A.M."/>
        </authorList>
    </citation>
    <scope>NUCLEOTIDE SEQUENCE [LARGE SCALE GENOMIC DNA]</scope>
    <source>
        <tissue evidence="2">Leaves</tissue>
    </source>
</reference>
<keyword evidence="1" id="KW-0472">Membrane</keyword>
<evidence type="ECO:0000313" key="2">
    <source>
        <dbReference type="EMBL" id="MED6188254.1"/>
    </source>
</evidence>
<sequence>MRLTLLLHPNFNRRPQLTTPHLSSSNSVSIILSLRSFNIFPKLAFIPLVLTSPLSCLSCCPASSLCLPPTTSPASRSRRTCPSRSVLARTITVLGVVLALIFSCSALCHIKIQELGKW</sequence>